<protein>
    <submittedName>
        <fullName evidence="1">Uncharacterized protein</fullName>
    </submittedName>
</protein>
<dbReference type="Proteomes" id="UP001234178">
    <property type="component" value="Unassembled WGS sequence"/>
</dbReference>
<name>A0ABQ9Z0B2_9CRUS</name>
<organism evidence="1 2">
    <name type="scientific">Daphnia magna</name>
    <dbReference type="NCBI Taxonomy" id="35525"/>
    <lineage>
        <taxon>Eukaryota</taxon>
        <taxon>Metazoa</taxon>
        <taxon>Ecdysozoa</taxon>
        <taxon>Arthropoda</taxon>
        <taxon>Crustacea</taxon>
        <taxon>Branchiopoda</taxon>
        <taxon>Diplostraca</taxon>
        <taxon>Cladocera</taxon>
        <taxon>Anomopoda</taxon>
        <taxon>Daphniidae</taxon>
        <taxon>Daphnia</taxon>
    </lineage>
</organism>
<accession>A0ABQ9Z0B2</accession>
<evidence type="ECO:0000313" key="1">
    <source>
        <dbReference type="EMBL" id="KAK4006213.1"/>
    </source>
</evidence>
<gene>
    <name evidence="1" type="ORF">OUZ56_011368</name>
</gene>
<proteinExistence type="predicted"/>
<reference evidence="1 2" key="1">
    <citation type="journal article" date="2023" name="Nucleic Acids Res.">
        <title>The hologenome of Daphnia magna reveals possible DNA methylation and microbiome-mediated evolution of the host genome.</title>
        <authorList>
            <person name="Chaturvedi A."/>
            <person name="Li X."/>
            <person name="Dhandapani V."/>
            <person name="Marshall H."/>
            <person name="Kissane S."/>
            <person name="Cuenca-Cambronero M."/>
            <person name="Asole G."/>
            <person name="Calvet F."/>
            <person name="Ruiz-Romero M."/>
            <person name="Marangio P."/>
            <person name="Guigo R."/>
            <person name="Rago D."/>
            <person name="Mirbahai L."/>
            <person name="Eastwood N."/>
            <person name="Colbourne J.K."/>
            <person name="Zhou J."/>
            <person name="Mallon E."/>
            <person name="Orsini L."/>
        </authorList>
    </citation>
    <scope>NUCLEOTIDE SEQUENCE [LARGE SCALE GENOMIC DNA]</scope>
    <source>
        <strain evidence="1">LRV0_1</strain>
    </source>
</reference>
<comment type="caution">
    <text evidence="1">The sequence shown here is derived from an EMBL/GenBank/DDBJ whole genome shotgun (WGS) entry which is preliminary data.</text>
</comment>
<sequence length="87" mass="10157">MTTHAVSCTLYSCQWYSGIAFGKWQLSYSLSSTDLEWNIMGHMAGSVTIYKPYLDMEWQLDSCKEKVSHFRQQNCFQSEDIILLVFK</sequence>
<evidence type="ECO:0000313" key="2">
    <source>
        <dbReference type="Proteomes" id="UP001234178"/>
    </source>
</evidence>
<keyword evidence="2" id="KW-1185">Reference proteome</keyword>
<dbReference type="EMBL" id="JAOYFB010000002">
    <property type="protein sequence ID" value="KAK4006213.1"/>
    <property type="molecule type" value="Genomic_DNA"/>
</dbReference>